<name>A0A0S2TFI2_9GAMM</name>
<evidence type="ECO:0000313" key="1">
    <source>
        <dbReference type="EMBL" id="ALP53896.1"/>
    </source>
</evidence>
<organism evidence="1 2">
    <name type="scientific">Candidatus Tenderia electrophaga</name>
    <dbReference type="NCBI Taxonomy" id="1748243"/>
    <lineage>
        <taxon>Bacteria</taxon>
        <taxon>Pseudomonadati</taxon>
        <taxon>Pseudomonadota</taxon>
        <taxon>Gammaproteobacteria</taxon>
        <taxon>Candidatus Tenderiales</taxon>
        <taxon>Candidatus Tenderiaceae</taxon>
        <taxon>Candidatus Tenderia</taxon>
    </lineage>
</organism>
<dbReference type="Proteomes" id="UP000055136">
    <property type="component" value="Chromosome"/>
</dbReference>
<dbReference type="KEGG" id="tee:Tel_12550"/>
<dbReference type="AlphaFoldDB" id="A0A0S2TFI2"/>
<proteinExistence type="predicted"/>
<keyword evidence="2" id="KW-1185">Reference proteome</keyword>
<dbReference type="STRING" id="1748243.Tel_12550"/>
<sequence length="92" mass="10830">MYDENMEQRAQRIHGLRAKIERLRQQQERVPSHLRHAYSHELHRLQEMLLAAEQAQHEALARHQPGQLAKQSDYDDLEHELDTALARFGAPD</sequence>
<dbReference type="EMBL" id="CP013099">
    <property type="protein sequence ID" value="ALP53896.1"/>
    <property type="molecule type" value="Genomic_DNA"/>
</dbReference>
<evidence type="ECO:0000313" key="2">
    <source>
        <dbReference type="Proteomes" id="UP000055136"/>
    </source>
</evidence>
<gene>
    <name evidence="1" type="ORF">Tel_12550</name>
</gene>
<protein>
    <submittedName>
        <fullName evidence="1">Uncharacterized protein</fullName>
    </submittedName>
</protein>
<accession>A0A0S2TFI2</accession>
<reference evidence="1" key="1">
    <citation type="submission" date="2015-10" db="EMBL/GenBank/DDBJ databases">
        <title>Description of Candidatus Tenderia electrophaga gen. nov, sp. nov., an Uncultivated Electroautotroph from a Biocathode Enrichment.</title>
        <authorList>
            <person name="Eddie B.J."/>
            <person name="Malanoski A.P."/>
            <person name="Wang Z."/>
            <person name="Hall R.J."/>
            <person name="Oh S.D."/>
            <person name="Heiner C."/>
            <person name="Lin B."/>
            <person name="Strycharz-Glaven S.M."/>
        </authorList>
    </citation>
    <scope>NUCLEOTIDE SEQUENCE [LARGE SCALE GENOMIC DNA]</scope>
    <source>
        <strain evidence="1">NRL1</strain>
    </source>
</reference>